<dbReference type="Gene3D" id="1.10.510.10">
    <property type="entry name" value="Transferase(Phosphotransferase) domain 1"/>
    <property type="match status" value="1"/>
</dbReference>
<dbReference type="EMBL" id="MCGE01000018">
    <property type="protein sequence ID" value="ORZ12745.1"/>
    <property type="molecule type" value="Genomic_DNA"/>
</dbReference>
<feature type="domain" description="Protein kinase" evidence="9">
    <location>
        <begin position="24"/>
        <end position="288"/>
    </location>
</feature>
<dbReference type="PROSITE" id="PS00107">
    <property type="entry name" value="PROTEIN_KINASE_ATP"/>
    <property type="match status" value="1"/>
</dbReference>
<dbReference type="GO" id="GO:0005634">
    <property type="term" value="C:nucleus"/>
    <property type="evidence" value="ECO:0007669"/>
    <property type="project" value="TreeGrafter"/>
</dbReference>
<feature type="compositionally biased region" description="Polar residues" evidence="8">
    <location>
        <begin position="406"/>
        <end position="421"/>
    </location>
</feature>
<feature type="compositionally biased region" description="Polar residues" evidence="8">
    <location>
        <begin position="439"/>
        <end position="456"/>
    </location>
</feature>
<dbReference type="PROSITE" id="PS50011">
    <property type="entry name" value="PROTEIN_KINASE_DOM"/>
    <property type="match status" value="1"/>
</dbReference>
<dbReference type="STRING" id="90262.A0A1X2IAD7"/>
<evidence type="ECO:0000256" key="1">
    <source>
        <dbReference type="ARBA" id="ARBA00022527"/>
    </source>
</evidence>
<keyword evidence="11" id="KW-1185">Reference proteome</keyword>
<reference evidence="10 11" key="1">
    <citation type="submission" date="2016-07" db="EMBL/GenBank/DDBJ databases">
        <title>Pervasive Adenine N6-methylation of Active Genes in Fungi.</title>
        <authorList>
            <consortium name="DOE Joint Genome Institute"/>
            <person name="Mondo S.J."/>
            <person name="Dannebaum R.O."/>
            <person name="Kuo R.C."/>
            <person name="Labutti K."/>
            <person name="Haridas S."/>
            <person name="Kuo A."/>
            <person name="Salamov A."/>
            <person name="Ahrendt S.R."/>
            <person name="Lipzen A."/>
            <person name="Sullivan W."/>
            <person name="Andreopoulos W.B."/>
            <person name="Clum A."/>
            <person name="Lindquist E."/>
            <person name="Daum C."/>
            <person name="Ramamoorthy G.K."/>
            <person name="Gryganskyi A."/>
            <person name="Culley D."/>
            <person name="Magnuson J.K."/>
            <person name="James T.Y."/>
            <person name="O'Malley M.A."/>
            <person name="Stajich J.E."/>
            <person name="Spatafora J.W."/>
            <person name="Visel A."/>
            <person name="Grigoriev I.V."/>
        </authorList>
    </citation>
    <scope>NUCLEOTIDE SEQUENCE [LARGE SCALE GENOMIC DNA]</scope>
    <source>
        <strain evidence="10 11">NRRL 1336</strain>
    </source>
</reference>
<feature type="compositionally biased region" description="Low complexity" evidence="8">
    <location>
        <begin position="422"/>
        <end position="438"/>
    </location>
</feature>
<keyword evidence="1 7" id="KW-0723">Serine/threonine-protein kinase</keyword>
<feature type="binding site" evidence="6">
    <location>
        <position position="53"/>
    </location>
    <ligand>
        <name>ATP</name>
        <dbReference type="ChEBI" id="CHEBI:30616"/>
    </ligand>
</feature>
<dbReference type="Pfam" id="PF00069">
    <property type="entry name" value="Pkinase"/>
    <property type="match status" value="1"/>
</dbReference>
<evidence type="ECO:0000256" key="8">
    <source>
        <dbReference type="SAM" id="MobiDB-lite"/>
    </source>
</evidence>
<accession>A0A1X2IAD7</accession>
<dbReference type="SUPFAM" id="SSF56112">
    <property type="entry name" value="Protein kinase-like (PK-like)"/>
    <property type="match status" value="1"/>
</dbReference>
<evidence type="ECO:0000256" key="2">
    <source>
        <dbReference type="ARBA" id="ARBA00022679"/>
    </source>
</evidence>
<evidence type="ECO:0000313" key="11">
    <source>
        <dbReference type="Proteomes" id="UP000193560"/>
    </source>
</evidence>
<evidence type="ECO:0000256" key="6">
    <source>
        <dbReference type="PROSITE-ProRule" id="PRU10141"/>
    </source>
</evidence>
<organism evidence="10 11">
    <name type="scientific">Absidia repens</name>
    <dbReference type="NCBI Taxonomy" id="90262"/>
    <lineage>
        <taxon>Eukaryota</taxon>
        <taxon>Fungi</taxon>
        <taxon>Fungi incertae sedis</taxon>
        <taxon>Mucoromycota</taxon>
        <taxon>Mucoromycotina</taxon>
        <taxon>Mucoromycetes</taxon>
        <taxon>Mucorales</taxon>
        <taxon>Cunninghamellaceae</taxon>
        <taxon>Absidia</taxon>
    </lineage>
</organism>
<dbReference type="PANTHER" id="PTHR24345:SF0">
    <property type="entry name" value="CELL CYCLE SERINE_THREONINE-PROTEIN KINASE CDC5_MSD2"/>
    <property type="match status" value="1"/>
</dbReference>
<dbReference type="SMART" id="SM00220">
    <property type="entry name" value="S_TKc"/>
    <property type="match status" value="1"/>
</dbReference>
<protein>
    <submittedName>
        <fullName evidence="10">Kinase-like domain-containing protein</fullName>
    </submittedName>
</protein>
<dbReference type="GO" id="GO:0004674">
    <property type="term" value="F:protein serine/threonine kinase activity"/>
    <property type="evidence" value="ECO:0007669"/>
    <property type="project" value="UniProtKB-KW"/>
</dbReference>
<dbReference type="InterPro" id="IPR008271">
    <property type="entry name" value="Ser/Thr_kinase_AS"/>
</dbReference>
<gene>
    <name evidence="10" type="ORF">BCR42DRAFT_483565</name>
</gene>
<keyword evidence="4 10" id="KW-0418">Kinase</keyword>
<evidence type="ECO:0000259" key="9">
    <source>
        <dbReference type="PROSITE" id="PS50011"/>
    </source>
</evidence>
<evidence type="ECO:0000256" key="4">
    <source>
        <dbReference type="ARBA" id="ARBA00022777"/>
    </source>
</evidence>
<dbReference type="Proteomes" id="UP000193560">
    <property type="component" value="Unassembled WGS sequence"/>
</dbReference>
<dbReference type="AlphaFoldDB" id="A0A1X2IAD7"/>
<comment type="caution">
    <text evidence="10">The sequence shown here is derived from an EMBL/GenBank/DDBJ whole genome shotgun (WGS) entry which is preliminary data.</text>
</comment>
<keyword evidence="2" id="KW-0808">Transferase</keyword>
<dbReference type="PROSITE" id="PS00108">
    <property type="entry name" value="PROTEIN_KINASE_ST"/>
    <property type="match status" value="1"/>
</dbReference>
<dbReference type="GO" id="GO:0005524">
    <property type="term" value="F:ATP binding"/>
    <property type="evidence" value="ECO:0007669"/>
    <property type="project" value="UniProtKB-UniRule"/>
</dbReference>
<proteinExistence type="inferred from homology"/>
<name>A0A1X2IAD7_9FUNG</name>
<dbReference type="InterPro" id="IPR000719">
    <property type="entry name" value="Prot_kinase_dom"/>
</dbReference>
<keyword evidence="3 6" id="KW-0547">Nucleotide-binding</keyword>
<dbReference type="InterPro" id="IPR011009">
    <property type="entry name" value="Kinase-like_dom_sf"/>
</dbReference>
<dbReference type="OrthoDB" id="541276at2759"/>
<comment type="similarity">
    <text evidence="7">Belongs to the protein kinase superfamily.</text>
</comment>
<keyword evidence="5 6" id="KW-0067">ATP-binding</keyword>
<sequence length="489" mass="54454">MPSKTNLNVDPSSLLNTTIDHGTIQLVSILGIGAYGIVYLGQHVHSHRNYAVKLLTNTKVSRGEIAIHSHLSDHRNILTFEKVVQQHNKTFIVLEYAPDGDLFAAITHPTRGLMGNNDAIRYIFLQILDAVEYCHQHNVAHRDLKPENILMFPNWKVKLADFGLATCQSVSAEFGCGSTFYFSPECQSGMIRNHQRIKGYSTQQNDIWSLGVILINFAAGRNPWKQANMQDATFAAYVHKPRHFFKRILPTISDELDRILGRIFCLDPALRISLPELRLCILKCQSFTRNQSVTPSKLSTTSHTYRYQCNTPASLPTTKRTTGPMKWSGSIADTMMAYIQGYTDDNCTNPPTSPSSSEIATPPPPPQQPLTPCYHPTPIITAIKSNSKQHRPPHPIVSLEPPSHSLMHQSQSNTTLNTPWDSLSSTSSSFSSSSDYSSTLVTPDTSNPPHSVLSPSAICTSTTTIKQLRPQRPPQQQDLAFDSLHHCFI</sequence>
<evidence type="ECO:0000256" key="5">
    <source>
        <dbReference type="ARBA" id="ARBA00022840"/>
    </source>
</evidence>
<dbReference type="PANTHER" id="PTHR24345">
    <property type="entry name" value="SERINE/THREONINE-PROTEIN KINASE PLK"/>
    <property type="match status" value="1"/>
</dbReference>
<evidence type="ECO:0000256" key="7">
    <source>
        <dbReference type="RuleBase" id="RU000304"/>
    </source>
</evidence>
<evidence type="ECO:0000313" key="10">
    <source>
        <dbReference type="EMBL" id="ORZ12745.1"/>
    </source>
</evidence>
<dbReference type="InterPro" id="IPR017441">
    <property type="entry name" value="Protein_kinase_ATP_BS"/>
</dbReference>
<evidence type="ECO:0000256" key="3">
    <source>
        <dbReference type="ARBA" id="ARBA00022741"/>
    </source>
</evidence>
<feature type="region of interest" description="Disordered" evidence="8">
    <location>
        <begin position="342"/>
        <end position="456"/>
    </location>
</feature>